<dbReference type="STRING" id="1314776.A0A166FQU9"/>
<keyword evidence="3" id="KW-1185">Reference proteome</keyword>
<sequence length="168" mass="19064">MYSFVRYSLDALLHTLFLPVINAELRFFAESWNEHKIDSKTGPRRSPWDMWVFDMLARGVRGNPLGQPTEEPLTEEQLEVYGVDWAALQQQDIRDAQAANNPGEGHSSWIGRRGPPDNLAGVELDPPASHVNAADVFHQFSHDSWEGDQTQRWRIGLNLACSLHPSLF</sequence>
<reference evidence="2 3" key="1">
    <citation type="journal article" date="2016" name="Mol. Biol. Evol.">
        <title>Comparative Genomics of Early-Diverging Mushroom-Forming Fungi Provides Insights into the Origins of Lignocellulose Decay Capabilities.</title>
        <authorList>
            <person name="Nagy L.G."/>
            <person name="Riley R."/>
            <person name="Tritt A."/>
            <person name="Adam C."/>
            <person name="Daum C."/>
            <person name="Floudas D."/>
            <person name="Sun H."/>
            <person name="Yadav J.S."/>
            <person name="Pangilinan J."/>
            <person name="Larsson K.H."/>
            <person name="Matsuura K."/>
            <person name="Barry K."/>
            <person name="Labutti K."/>
            <person name="Kuo R."/>
            <person name="Ohm R.A."/>
            <person name="Bhattacharya S.S."/>
            <person name="Shirouzu T."/>
            <person name="Yoshinaga Y."/>
            <person name="Martin F.M."/>
            <person name="Grigoriev I.V."/>
            <person name="Hibbett D.S."/>
        </authorList>
    </citation>
    <scope>NUCLEOTIDE SEQUENCE [LARGE SCALE GENOMIC DNA]</scope>
    <source>
        <strain evidence="2 3">HHB10207 ss-3</strain>
    </source>
</reference>
<evidence type="ECO:0000259" key="1">
    <source>
        <dbReference type="Pfam" id="PF24764"/>
    </source>
</evidence>
<accession>A0A166FQU9</accession>
<protein>
    <recommendedName>
        <fullName evidence="1">Integrase core domain-containing protein</fullName>
    </recommendedName>
</protein>
<evidence type="ECO:0000313" key="3">
    <source>
        <dbReference type="Proteomes" id="UP000076798"/>
    </source>
</evidence>
<proteinExistence type="predicted"/>
<feature type="domain" description="Integrase core" evidence="1">
    <location>
        <begin position="12"/>
        <end position="58"/>
    </location>
</feature>
<organism evidence="2 3">
    <name type="scientific">Sistotremastrum suecicum HHB10207 ss-3</name>
    <dbReference type="NCBI Taxonomy" id="1314776"/>
    <lineage>
        <taxon>Eukaryota</taxon>
        <taxon>Fungi</taxon>
        <taxon>Dikarya</taxon>
        <taxon>Basidiomycota</taxon>
        <taxon>Agaricomycotina</taxon>
        <taxon>Agaricomycetes</taxon>
        <taxon>Sistotremastrales</taxon>
        <taxon>Sistotremastraceae</taxon>
        <taxon>Sistotremastrum</taxon>
    </lineage>
</organism>
<dbReference type="EMBL" id="KV428027">
    <property type="protein sequence ID" value="KZT40912.1"/>
    <property type="molecule type" value="Genomic_DNA"/>
</dbReference>
<dbReference type="OrthoDB" id="3252187at2759"/>
<dbReference type="Proteomes" id="UP000076798">
    <property type="component" value="Unassembled WGS sequence"/>
</dbReference>
<evidence type="ECO:0000313" key="2">
    <source>
        <dbReference type="EMBL" id="KZT40912.1"/>
    </source>
</evidence>
<dbReference type="InterPro" id="IPR058913">
    <property type="entry name" value="Integrase_dom_put"/>
</dbReference>
<dbReference type="AlphaFoldDB" id="A0A166FQU9"/>
<gene>
    <name evidence="2" type="ORF">SISSUDRAFT_1126942</name>
</gene>
<name>A0A166FQU9_9AGAM</name>
<dbReference type="Pfam" id="PF24764">
    <property type="entry name" value="rva_4"/>
    <property type="match status" value="1"/>
</dbReference>